<evidence type="ECO:0000256" key="1">
    <source>
        <dbReference type="SAM" id="Coils"/>
    </source>
</evidence>
<evidence type="ECO:0000313" key="4">
    <source>
        <dbReference type="Proteomes" id="UP001165160"/>
    </source>
</evidence>
<keyword evidence="4" id="KW-1185">Reference proteome</keyword>
<feature type="coiled-coil region" evidence="1">
    <location>
        <begin position="215"/>
        <end position="243"/>
    </location>
</feature>
<feature type="coiled-coil region" evidence="1">
    <location>
        <begin position="282"/>
        <end position="316"/>
    </location>
</feature>
<dbReference type="EMBL" id="BRXX01000205">
    <property type="protein sequence ID" value="GMH97724.1"/>
    <property type="molecule type" value="Genomic_DNA"/>
</dbReference>
<dbReference type="AlphaFoldDB" id="A0A9W7BW04"/>
<protein>
    <submittedName>
        <fullName evidence="3">Uncharacterized protein</fullName>
    </submittedName>
</protein>
<evidence type="ECO:0000256" key="2">
    <source>
        <dbReference type="SAM" id="MobiDB-lite"/>
    </source>
</evidence>
<gene>
    <name evidence="3" type="ORF">TrVE_jg4325</name>
</gene>
<sequence length="336" mass="38221">MPPKKRAAPVPIARTPLETYQDLIAKVRKSISSLMTNLETYPGCPPASIPAEGIAAWEDQASHSAALIFHDSILTICKNLLNLRTYLNTPDLKPLLNTPIPCDYLDLLDHGSNLGFGVNPDIYCRELVRRVLLFSEGLEERRKGWEVVCERISNIKPEASESSEEEEKVQESKKSQEKRDPVTYLQDVIDNLCLSFYYSLEGSREKASMGIAMGAKRDEERVRDLVENKKKEEGEEVKEDKDESWIDEAVENVQSRFEKVTKGLKMVENELTDDMESILSDINSIESSRSKIKEEIAALKAEGEVLLKRIEEKSEEEWKAAKRVKRNDIKSEYVVN</sequence>
<dbReference type="Proteomes" id="UP001165160">
    <property type="component" value="Unassembled WGS sequence"/>
</dbReference>
<proteinExistence type="predicted"/>
<organism evidence="3 4">
    <name type="scientific">Triparma verrucosa</name>
    <dbReference type="NCBI Taxonomy" id="1606542"/>
    <lineage>
        <taxon>Eukaryota</taxon>
        <taxon>Sar</taxon>
        <taxon>Stramenopiles</taxon>
        <taxon>Ochrophyta</taxon>
        <taxon>Bolidophyceae</taxon>
        <taxon>Parmales</taxon>
        <taxon>Triparmaceae</taxon>
        <taxon>Triparma</taxon>
    </lineage>
</organism>
<reference evidence="4" key="1">
    <citation type="journal article" date="2023" name="Commun. Biol.">
        <title>Genome analysis of Parmales, the sister group of diatoms, reveals the evolutionary specialization of diatoms from phago-mixotrophs to photoautotrophs.</title>
        <authorList>
            <person name="Ban H."/>
            <person name="Sato S."/>
            <person name="Yoshikawa S."/>
            <person name="Yamada K."/>
            <person name="Nakamura Y."/>
            <person name="Ichinomiya M."/>
            <person name="Sato N."/>
            <person name="Blanc-Mathieu R."/>
            <person name="Endo H."/>
            <person name="Kuwata A."/>
            <person name="Ogata H."/>
        </authorList>
    </citation>
    <scope>NUCLEOTIDE SEQUENCE [LARGE SCALE GENOMIC DNA]</scope>
    <source>
        <strain evidence="4">NIES 3699</strain>
    </source>
</reference>
<feature type="region of interest" description="Disordered" evidence="2">
    <location>
        <begin position="159"/>
        <end position="180"/>
    </location>
</feature>
<feature type="compositionally biased region" description="Basic and acidic residues" evidence="2">
    <location>
        <begin position="169"/>
        <end position="180"/>
    </location>
</feature>
<comment type="caution">
    <text evidence="3">The sequence shown here is derived from an EMBL/GenBank/DDBJ whole genome shotgun (WGS) entry which is preliminary data.</text>
</comment>
<evidence type="ECO:0000313" key="3">
    <source>
        <dbReference type="EMBL" id="GMH97724.1"/>
    </source>
</evidence>
<keyword evidence="1" id="KW-0175">Coiled coil</keyword>
<accession>A0A9W7BW04</accession>
<name>A0A9W7BW04_9STRA</name>